<evidence type="ECO:0000256" key="1">
    <source>
        <dbReference type="ARBA" id="ARBA00022737"/>
    </source>
</evidence>
<dbReference type="Pfam" id="PF12796">
    <property type="entry name" value="Ank_2"/>
    <property type="match status" value="1"/>
</dbReference>
<protein>
    <submittedName>
        <fullName evidence="3">Ankyrin repeat domain-containing protein</fullName>
    </submittedName>
</protein>
<gene>
    <name evidence="3" type="ORF">V5E97_34295</name>
</gene>
<feature type="repeat" description="ANK" evidence="2">
    <location>
        <begin position="108"/>
        <end position="140"/>
    </location>
</feature>
<dbReference type="Gene3D" id="1.25.40.20">
    <property type="entry name" value="Ankyrin repeat-containing domain"/>
    <property type="match status" value="1"/>
</dbReference>
<proteinExistence type="predicted"/>
<dbReference type="PROSITE" id="PS50297">
    <property type="entry name" value="ANK_REP_REGION"/>
    <property type="match status" value="2"/>
</dbReference>
<dbReference type="PANTHER" id="PTHR24161:SF85">
    <property type="entry name" value="PALMITOYLTRANSFERASE HIP14"/>
    <property type="match status" value="1"/>
</dbReference>
<sequence length="265" mass="29366">MDHKADDTWTFDALRRDDVEAVMQRVLNDPAYLSSRDHFRNTPLQTAIVSHQAGLVELMLQHGADPNFDSVDSDSCLLTAVDSDTLPSIPIVKTLIDGGADIHRTGLNGWTPLHLAAIRGYVEKVSLLLDAGALVNQRTEIDGCETPLMQAAVMGHPEVVRLLLEHGADPTMRDSVHNYTPLEKAQDAARGANPQVLEYLKSECLSIVPDELFADFDLSADQKAMLKFDNLRLGMAEQYRDSAERIAREGSHQEVIRILSQLEDQ</sequence>
<reference evidence="3" key="1">
    <citation type="submission" date="2024-05" db="EMBL/GenBank/DDBJ databases">
        <title>Planctomycetes of the genus Singulisphaera possess chitinolytic capabilities.</title>
        <authorList>
            <person name="Ivanova A."/>
        </authorList>
    </citation>
    <scope>NUCLEOTIDE SEQUENCE</scope>
    <source>
        <strain evidence="3">Ch08T</strain>
    </source>
</reference>
<dbReference type="InterPro" id="IPR002110">
    <property type="entry name" value="Ankyrin_rpt"/>
</dbReference>
<dbReference type="RefSeq" id="WP_406696078.1">
    <property type="nucleotide sequence ID" value="NZ_CP155447.1"/>
</dbReference>
<dbReference type="EMBL" id="CP155447">
    <property type="protein sequence ID" value="XBH03344.1"/>
    <property type="molecule type" value="Genomic_DNA"/>
</dbReference>
<dbReference type="AlphaFoldDB" id="A0AAU7CDL5"/>
<evidence type="ECO:0000313" key="3">
    <source>
        <dbReference type="EMBL" id="XBH03344.1"/>
    </source>
</evidence>
<accession>A0AAU7CDL5</accession>
<dbReference type="PANTHER" id="PTHR24161">
    <property type="entry name" value="ANK_REP_REGION DOMAIN-CONTAINING PROTEIN-RELATED"/>
    <property type="match status" value="1"/>
</dbReference>
<organism evidence="3">
    <name type="scientific">Singulisphaera sp. Ch08</name>
    <dbReference type="NCBI Taxonomy" id="3120278"/>
    <lineage>
        <taxon>Bacteria</taxon>
        <taxon>Pseudomonadati</taxon>
        <taxon>Planctomycetota</taxon>
        <taxon>Planctomycetia</taxon>
        <taxon>Isosphaerales</taxon>
        <taxon>Isosphaeraceae</taxon>
        <taxon>Singulisphaera</taxon>
    </lineage>
</organism>
<feature type="repeat" description="ANK" evidence="2">
    <location>
        <begin position="143"/>
        <end position="175"/>
    </location>
</feature>
<dbReference type="SUPFAM" id="SSF48403">
    <property type="entry name" value="Ankyrin repeat"/>
    <property type="match status" value="1"/>
</dbReference>
<keyword evidence="2" id="KW-0040">ANK repeat</keyword>
<evidence type="ECO:0000256" key="2">
    <source>
        <dbReference type="PROSITE-ProRule" id="PRU00023"/>
    </source>
</evidence>
<dbReference type="Pfam" id="PF00023">
    <property type="entry name" value="Ank"/>
    <property type="match status" value="1"/>
</dbReference>
<dbReference type="PROSITE" id="PS50088">
    <property type="entry name" value="ANK_REPEAT"/>
    <property type="match status" value="3"/>
</dbReference>
<dbReference type="PRINTS" id="PR01415">
    <property type="entry name" value="ANKYRIN"/>
</dbReference>
<feature type="repeat" description="ANK" evidence="2">
    <location>
        <begin position="39"/>
        <end position="71"/>
    </location>
</feature>
<keyword evidence="1" id="KW-0677">Repeat</keyword>
<dbReference type="SMART" id="SM00248">
    <property type="entry name" value="ANK"/>
    <property type="match status" value="4"/>
</dbReference>
<dbReference type="InterPro" id="IPR036770">
    <property type="entry name" value="Ankyrin_rpt-contain_sf"/>
</dbReference>
<name>A0AAU7CDL5_9BACT</name>